<dbReference type="EMBL" id="BQKI01000071">
    <property type="protein sequence ID" value="GJN13337.1"/>
    <property type="molecule type" value="Genomic_DNA"/>
</dbReference>
<protein>
    <submittedName>
        <fullName evidence="1">Uncharacterized protein</fullName>
    </submittedName>
</protein>
<evidence type="ECO:0000313" key="2">
    <source>
        <dbReference type="Proteomes" id="UP001054889"/>
    </source>
</evidence>
<reference evidence="1" key="1">
    <citation type="journal article" date="2018" name="DNA Res.">
        <title>Multiple hybrid de novo genome assembly of finger millet, an orphan allotetraploid crop.</title>
        <authorList>
            <person name="Hatakeyama M."/>
            <person name="Aluri S."/>
            <person name="Balachadran M.T."/>
            <person name="Sivarajan S.R."/>
            <person name="Patrignani A."/>
            <person name="Gruter S."/>
            <person name="Poveda L."/>
            <person name="Shimizu-Inatsugi R."/>
            <person name="Baeten J."/>
            <person name="Francoijs K.J."/>
            <person name="Nataraja K.N."/>
            <person name="Reddy Y.A.N."/>
            <person name="Phadnis S."/>
            <person name="Ravikumar R.L."/>
            <person name="Schlapbach R."/>
            <person name="Sreeman S.M."/>
            <person name="Shimizu K.K."/>
        </authorList>
    </citation>
    <scope>NUCLEOTIDE SEQUENCE</scope>
</reference>
<reference evidence="1" key="2">
    <citation type="submission" date="2021-12" db="EMBL/GenBank/DDBJ databases">
        <title>Resequencing data analysis of finger millet.</title>
        <authorList>
            <person name="Hatakeyama M."/>
            <person name="Aluri S."/>
            <person name="Balachadran M.T."/>
            <person name="Sivarajan S.R."/>
            <person name="Poveda L."/>
            <person name="Shimizu-Inatsugi R."/>
            <person name="Schlapbach R."/>
            <person name="Sreeman S.M."/>
            <person name="Shimizu K.K."/>
        </authorList>
    </citation>
    <scope>NUCLEOTIDE SEQUENCE</scope>
</reference>
<gene>
    <name evidence="1" type="primary">gb00030</name>
    <name evidence="1" type="ORF">PR202_gb00030</name>
</gene>
<evidence type="ECO:0000313" key="1">
    <source>
        <dbReference type="EMBL" id="GJN13337.1"/>
    </source>
</evidence>
<keyword evidence="2" id="KW-1185">Reference proteome</keyword>
<sequence length="71" mass="8037">MSLLSFGTCCRMSIYRMNRTSTFGHQQQKERTRLNQLTTGSFTEPSLLSQRRECGTLGRHHDVNSSCGSLP</sequence>
<organism evidence="1 2">
    <name type="scientific">Eleusine coracana subsp. coracana</name>
    <dbReference type="NCBI Taxonomy" id="191504"/>
    <lineage>
        <taxon>Eukaryota</taxon>
        <taxon>Viridiplantae</taxon>
        <taxon>Streptophyta</taxon>
        <taxon>Embryophyta</taxon>
        <taxon>Tracheophyta</taxon>
        <taxon>Spermatophyta</taxon>
        <taxon>Magnoliopsida</taxon>
        <taxon>Liliopsida</taxon>
        <taxon>Poales</taxon>
        <taxon>Poaceae</taxon>
        <taxon>PACMAD clade</taxon>
        <taxon>Chloridoideae</taxon>
        <taxon>Cynodonteae</taxon>
        <taxon>Eleusininae</taxon>
        <taxon>Eleusine</taxon>
    </lineage>
</organism>
<dbReference type="Proteomes" id="UP001054889">
    <property type="component" value="Unassembled WGS sequence"/>
</dbReference>
<accession>A0AAV5DS60</accession>
<dbReference type="AlphaFoldDB" id="A0AAV5DS60"/>
<comment type="caution">
    <text evidence="1">The sequence shown here is derived from an EMBL/GenBank/DDBJ whole genome shotgun (WGS) entry which is preliminary data.</text>
</comment>
<proteinExistence type="predicted"/>
<name>A0AAV5DS60_ELECO</name>